<dbReference type="EMBL" id="LSYV01000051">
    <property type="protein sequence ID" value="KXZ45815.1"/>
    <property type="molecule type" value="Genomic_DNA"/>
</dbReference>
<feature type="transmembrane region" description="Helical" evidence="1">
    <location>
        <begin position="70"/>
        <end position="91"/>
    </location>
</feature>
<comment type="caution">
    <text evidence="2">The sequence shown here is derived from an EMBL/GenBank/DDBJ whole genome shotgun (WGS) entry which is preliminary data.</text>
</comment>
<protein>
    <submittedName>
        <fullName evidence="2">Uncharacterized protein</fullName>
    </submittedName>
</protein>
<name>A0A150G8C7_GONPE</name>
<proteinExistence type="predicted"/>
<gene>
    <name evidence="2" type="ORF">GPECTOR_50g609</name>
</gene>
<organism evidence="2 3">
    <name type="scientific">Gonium pectorale</name>
    <name type="common">Green alga</name>
    <dbReference type="NCBI Taxonomy" id="33097"/>
    <lineage>
        <taxon>Eukaryota</taxon>
        <taxon>Viridiplantae</taxon>
        <taxon>Chlorophyta</taxon>
        <taxon>core chlorophytes</taxon>
        <taxon>Chlorophyceae</taxon>
        <taxon>CS clade</taxon>
        <taxon>Chlamydomonadales</taxon>
        <taxon>Volvocaceae</taxon>
        <taxon>Gonium</taxon>
    </lineage>
</organism>
<evidence type="ECO:0000256" key="1">
    <source>
        <dbReference type="SAM" id="Phobius"/>
    </source>
</evidence>
<accession>A0A150G8C7</accession>
<reference evidence="3" key="1">
    <citation type="journal article" date="2016" name="Nat. Commun.">
        <title>The Gonium pectorale genome demonstrates co-option of cell cycle regulation during the evolution of multicellularity.</title>
        <authorList>
            <person name="Hanschen E.R."/>
            <person name="Marriage T.N."/>
            <person name="Ferris P.J."/>
            <person name="Hamaji T."/>
            <person name="Toyoda A."/>
            <person name="Fujiyama A."/>
            <person name="Neme R."/>
            <person name="Noguchi H."/>
            <person name="Minakuchi Y."/>
            <person name="Suzuki M."/>
            <person name="Kawai-Toyooka H."/>
            <person name="Smith D.R."/>
            <person name="Sparks H."/>
            <person name="Anderson J."/>
            <person name="Bakaric R."/>
            <person name="Luria V."/>
            <person name="Karger A."/>
            <person name="Kirschner M.W."/>
            <person name="Durand P.M."/>
            <person name="Michod R.E."/>
            <person name="Nozaki H."/>
            <person name="Olson B.J."/>
        </authorList>
    </citation>
    <scope>NUCLEOTIDE SEQUENCE [LARGE SCALE GENOMIC DNA]</scope>
    <source>
        <strain evidence="3">NIES-2863</strain>
    </source>
</reference>
<sequence>MRALGMTKPMHPAFGPLIYVISLMLKEAFTSFPNTVLFLMRAFLTDFNFSVFNGATDAPEGYIVMGKVLLVAWSLVATVCLSALLIAIVTFKYQPDKIMPESAYQQAVFVEHWQGMVTANWTGAPVSLIQVHAHVW</sequence>
<dbReference type="Proteomes" id="UP000075714">
    <property type="component" value="Unassembled WGS sequence"/>
</dbReference>
<evidence type="ECO:0000313" key="2">
    <source>
        <dbReference type="EMBL" id="KXZ45815.1"/>
    </source>
</evidence>
<evidence type="ECO:0000313" key="3">
    <source>
        <dbReference type="Proteomes" id="UP000075714"/>
    </source>
</evidence>
<keyword evidence="3" id="KW-1185">Reference proteome</keyword>
<keyword evidence="1" id="KW-0812">Transmembrane</keyword>
<keyword evidence="1" id="KW-1133">Transmembrane helix</keyword>
<dbReference type="AlphaFoldDB" id="A0A150G8C7"/>
<keyword evidence="1" id="KW-0472">Membrane</keyword>